<sequence>MKKLIVIATVVVGIFTLWFYSRHPLQTTVTIQNTTFVVDLAVTNKEKERGLGGRDSLAPNHGMLFVYDHKEPYSYWMKDVRFPIDIIWIDDKTIVDITRNVALSDKPLEQLPIYHPLAPVNKVLELNAGTVDRLGIQIGELVKITQ</sequence>
<dbReference type="InterPro" id="IPR038695">
    <property type="entry name" value="Saro_0823-like_sf"/>
</dbReference>
<dbReference type="PANTHER" id="PTHR37953:SF1">
    <property type="entry name" value="UPF0127 PROTEIN MJ1496"/>
    <property type="match status" value="1"/>
</dbReference>
<evidence type="ECO:0008006" key="3">
    <source>
        <dbReference type="Google" id="ProtNLM"/>
    </source>
</evidence>
<dbReference type="EMBL" id="MFJZ01000037">
    <property type="protein sequence ID" value="OGG29784.1"/>
    <property type="molecule type" value="Genomic_DNA"/>
</dbReference>
<dbReference type="AlphaFoldDB" id="A0A1F6AYJ5"/>
<evidence type="ECO:0000313" key="1">
    <source>
        <dbReference type="EMBL" id="OGG29784.1"/>
    </source>
</evidence>
<dbReference type="InterPro" id="IPR003795">
    <property type="entry name" value="DUF192"/>
</dbReference>
<comment type="caution">
    <text evidence="1">The sequence shown here is derived from an EMBL/GenBank/DDBJ whole genome shotgun (WGS) entry which is preliminary data.</text>
</comment>
<dbReference type="Gene3D" id="2.60.120.1140">
    <property type="entry name" value="Protein of unknown function DUF192"/>
    <property type="match status" value="1"/>
</dbReference>
<dbReference type="STRING" id="1798396.A2973_02450"/>
<gene>
    <name evidence="1" type="ORF">A2973_02450</name>
</gene>
<reference evidence="1 2" key="1">
    <citation type="journal article" date="2016" name="Nat. Commun.">
        <title>Thousands of microbial genomes shed light on interconnected biogeochemical processes in an aquifer system.</title>
        <authorList>
            <person name="Anantharaman K."/>
            <person name="Brown C.T."/>
            <person name="Hug L.A."/>
            <person name="Sharon I."/>
            <person name="Castelle C.J."/>
            <person name="Probst A.J."/>
            <person name="Thomas B.C."/>
            <person name="Singh A."/>
            <person name="Wilkins M.J."/>
            <person name="Karaoz U."/>
            <person name="Brodie E.L."/>
            <person name="Williams K.H."/>
            <person name="Hubbard S.S."/>
            <person name="Banfield J.F."/>
        </authorList>
    </citation>
    <scope>NUCLEOTIDE SEQUENCE [LARGE SCALE GENOMIC DNA]</scope>
</reference>
<name>A0A1F6AYJ5_9BACT</name>
<accession>A0A1F6AYJ5</accession>
<evidence type="ECO:0000313" key="2">
    <source>
        <dbReference type="Proteomes" id="UP000176409"/>
    </source>
</evidence>
<dbReference type="PANTHER" id="PTHR37953">
    <property type="entry name" value="UPF0127 PROTEIN MJ1496"/>
    <property type="match status" value="1"/>
</dbReference>
<organism evidence="1 2">
    <name type="scientific">Candidatus Gottesmanbacteria bacterium RIFCSPLOWO2_01_FULL_49_10</name>
    <dbReference type="NCBI Taxonomy" id="1798396"/>
    <lineage>
        <taxon>Bacteria</taxon>
        <taxon>Candidatus Gottesmaniibacteriota</taxon>
    </lineage>
</organism>
<protein>
    <recommendedName>
        <fullName evidence="3">DUF192 domain-containing protein</fullName>
    </recommendedName>
</protein>
<proteinExistence type="predicted"/>
<dbReference type="Proteomes" id="UP000176409">
    <property type="component" value="Unassembled WGS sequence"/>
</dbReference>
<dbReference type="Pfam" id="PF02643">
    <property type="entry name" value="DUF192"/>
    <property type="match status" value="1"/>
</dbReference>